<accession>A0A3Q3GYC6</accession>
<comment type="function">
    <text evidence="5">May be involved in the reorganization of actin cytoskeleton mediated by RND1, RND2 and RND3. Promotes RHOA activation mediated by GNA12 and GNA13.</text>
</comment>
<evidence type="ECO:0000256" key="1">
    <source>
        <dbReference type="ARBA" id="ARBA00004245"/>
    </source>
</evidence>
<evidence type="ECO:0000256" key="9">
    <source>
        <dbReference type="ARBA" id="ARBA00081109"/>
    </source>
</evidence>
<evidence type="ECO:0000256" key="10">
    <source>
        <dbReference type="SAM" id="MobiDB-lite"/>
    </source>
</evidence>
<dbReference type="GO" id="GO:0005856">
    <property type="term" value="C:cytoskeleton"/>
    <property type="evidence" value="ECO:0007669"/>
    <property type="project" value="UniProtKB-SubCell"/>
</dbReference>
<keyword evidence="2" id="KW-0963">Cytoplasm</keyword>
<proteinExistence type="predicted"/>
<evidence type="ECO:0000256" key="4">
    <source>
        <dbReference type="ARBA" id="ARBA00023212"/>
    </source>
</evidence>
<evidence type="ECO:0000256" key="7">
    <source>
        <dbReference type="ARBA" id="ARBA00073759"/>
    </source>
</evidence>
<evidence type="ECO:0000256" key="2">
    <source>
        <dbReference type="ARBA" id="ARBA00022490"/>
    </source>
</evidence>
<dbReference type="STRING" id="37003.ENSKMAP00000028082"/>
<dbReference type="Ensembl" id="ENSKMAT00000028435.1">
    <property type="protein sequence ID" value="ENSKMAP00000028082.1"/>
    <property type="gene ID" value="ENSKMAG00000020836.1"/>
</dbReference>
<protein>
    <recommendedName>
        <fullName evidence="7">UBX domain-containing protein 11</fullName>
    </recommendedName>
    <alternativeName>
        <fullName evidence="9">Socius</fullName>
    </alternativeName>
    <alternativeName>
        <fullName evidence="8">UBX domain-containing protein 5</fullName>
    </alternativeName>
</protein>
<dbReference type="Gene3D" id="3.30.420.210">
    <property type="entry name" value="SEP domain"/>
    <property type="match status" value="1"/>
</dbReference>
<evidence type="ECO:0000256" key="6">
    <source>
        <dbReference type="ARBA" id="ARBA00062345"/>
    </source>
</evidence>
<feature type="region of interest" description="Disordered" evidence="10">
    <location>
        <begin position="45"/>
        <end position="76"/>
    </location>
</feature>
<sequence length="357" mass="39885">MSSPLSMLKKTRRTPLPGTLNEQRGKQKVPFKRNLLQEIQAELISEDPNAPLSSHANITSTSKSHAPKKQGGPPSDFELMAAMMQRVTSLEATVRSQAREIQDKEKHISVLERRLRAQEESGSARRPSSGGDDAERRCQRLQSQVQQMEKFLSDYGLIWVGDDSAESEGTHSSDGDLWQTGPPADRSFCMNFDLVLRRIRELNVLTGEGEAFVQATACGAKLARKDPVQLWLYSNGILMFNGPFRSYQEHSTQQCMQDIMDGYFPSELQDRFPDGVPFEVLVIGFLSACVEIHRRLTRDPLCRFTTADTRDLSSSCRGTHFLAKDGPFVGRRTLSAFGPQVRSALVSDTESAEETVL</sequence>
<evidence type="ECO:0000256" key="3">
    <source>
        <dbReference type="ARBA" id="ARBA00023054"/>
    </source>
</evidence>
<dbReference type="InterPro" id="IPR036241">
    <property type="entry name" value="NSFL1C_SEP_dom_sf"/>
</dbReference>
<evidence type="ECO:0000256" key="8">
    <source>
        <dbReference type="ARBA" id="ARBA00075811"/>
    </source>
</evidence>
<reference evidence="12" key="2">
    <citation type="submission" date="2025-09" db="UniProtKB">
        <authorList>
            <consortium name="Ensembl"/>
        </authorList>
    </citation>
    <scope>IDENTIFICATION</scope>
</reference>
<comment type="subunit">
    <text evidence="6">Interacts with GNA12, GNA13, RND1, RND2 and RND3.</text>
</comment>
<dbReference type="GeneTree" id="ENSGT00520000055567"/>
<dbReference type="GO" id="GO:0043130">
    <property type="term" value="F:ubiquitin binding"/>
    <property type="evidence" value="ECO:0007669"/>
    <property type="project" value="TreeGrafter"/>
</dbReference>
<dbReference type="PROSITE" id="PS51399">
    <property type="entry name" value="SEP"/>
    <property type="match status" value="1"/>
</dbReference>
<keyword evidence="4" id="KW-0206">Cytoskeleton</keyword>
<organism evidence="12 13">
    <name type="scientific">Kryptolebias marmoratus</name>
    <name type="common">Mangrove killifish</name>
    <name type="synonym">Rivulus marmoratus</name>
    <dbReference type="NCBI Taxonomy" id="37003"/>
    <lineage>
        <taxon>Eukaryota</taxon>
        <taxon>Metazoa</taxon>
        <taxon>Chordata</taxon>
        <taxon>Craniata</taxon>
        <taxon>Vertebrata</taxon>
        <taxon>Euteleostomi</taxon>
        <taxon>Actinopterygii</taxon>
        <taxon>Neopterygii</taxon>
        <taxon>Teleostei</taxon>
        <taxon>Neoteleostei</taxon>
        <taxon>Acanthomorphata</taxon>
        <taxon>Ovalentaria</taxon>
        <taxon>Atherinomorphae</taxon>
        <taxon>Cyprinodontiformes</taxon>
        <taxon>Rivulidae</taxon>
        <taxon>Kryptolebias</taxon>
    </lineage>
</organism>
<dbReference type="Proteomes" id="UP000264800">
    <property type="component" value="Unplaced"/>
</dbReference>
<evidence type="ECO:0000313" key="13">
    <source>
        <dbReference type="Proteomes" id="UP000264800"/>
    </source>
</evidence>
<dbReference type="PANTHER" id="PTHR23333:SF4">
    <property type="entry name" value="UBX DOMAIN-CONTAINING PROTEIN 11"/>
    <property type="match status" value="1"/>
</dbReference>
<reference evidence="12" key="1">
    <citation type="submission" date="2025-08" db="UniProtKB">
        <authorList>
            <consortium name="Ensembl"/>
        </authorList>
    </citation>
    <scope>IDENTIFICATION</scope>
</reference>
<feature type="region of interest" description="Disordered" evidence="10">
    <location>
        <begin position="1"/>
        <end position="31"/>
    </location>
</feature>
<keyword evidence="13" id="KW-1185">Reference proteome</keyword>
<dbReference type="InterPro" id="IPR012989">
    <property type="entry name" value="SEP_domain"/>
</dbReference>
<dbReference type="SUPFAM" id="SSF102848">
    <property type="entry name" value="NSFL1 (p97 ATPase) cofactor p47, SEP domain"/>
    <property type="match status" value="1"/>
</dbReference>
<dbReference type="GO" id="GO:0043161">
    <property type="term" value="P:proteasome-mediated ubiquitin-dependent protein catabolic process"/>
    <property type="evidence" value="ECO:0007669"/>
    <property type="project" value="TreeGrafter"/>
</dbReference>
<dbReference type="PANTHER" id="PTHR23333">
    <property type="entry name" value="UBX DOMAIN CONTAINING PROTEIN"/>
    <property type="match status" value="1"/>
</dbReference>
<dbReference type="Pfam" id="PF08059">
    <property type="entry name" value="SEP"/>
    <property type="match status" value="1"/>
</dbReference>
<feature type="region of interest" description="Disordered" evidence="10">
    <location>
        <begin position="115"/>
        <end position="138"/>
    </location>
</feature>
<feature type="domain" description="SEP" evidence="11">
    <location>
        <begin position="225"/>
        <end position="291"/>
    </location>
</feature>
<evidence type="ECO:0000259" key="11">
    <source>
        <dbReference type="PROSITE" id="PS51399"/>
    </source>
</evidence>
<comment type="subcellular location">
    <subcellularLocation>
        <location evidence="1">Cytoplasm</location>
        <location evidence="1">Cytoskeleton</location>
    </subcellularLocation>
</comment>
<keyword evidence="3" id="KW-0175">Coiled coil</keyword>
<name>A0A3Q3GYC6_KRYMA</name>
<evidence type="ECO:0000256" key="5">
    <source>
        <dbReference type="ARBA" id="ARBA00059434"/>
    </source>
</evidence>
<dbReference type="FunFam" id="3.30.420.210:FF:000003">
    <property type="entry name" value="UBX domain protein 11"/>
    <property type="match status" value="1"/>
</dbReference>
<dbReference type="AlphaFoldDB" id="A0A3Q3GYC6"/>
<feature type="compositionally biased region" description="Polar residues" evidence="10">
    <location>
        <begin position="51"/>
        <end position="64"/>
    </location>
</feature>
<evidence type="ECO:0000313" key="12">
    <source>
        <dbReference type="Ensembl" id="ENSKMAP00000028082.1"/>
    </source>
</evidence>